<dbReference type="EMBL" id="VWPV01000927">
    <property type="protein sequence ID" value="NWH56096.1"/>
    <property type="molecule type" value="Genomic_DNA"/>
</dbReference>
<dbReference type="PROSITE" id="PS50923">
    <property type="entry name" value="SUSHI"/>
    <property type="match status" value="5"/>
</dbReference>
<dbReference type="FunFam" id="2.10.70.10:FF:000055">
    <property type="entry name" value="Complement decay-accelerating factor, GPI-anchored"/>
    <property type="match status" value="1"/>
</dbReference>
<dbReference type="InterPro" id="IPR035976">
    <property type="entry name" value="Sushi/SCR/CCP_sf"/>
</dbReference>
<feature type="disulfide bond" evidence="6">
    <location>
        <begin position="225"/>
        <end position="252"/>
    </location>
</feature>
<dbReference type="PANTHER" id="PTHR45656">
    <property type="entry name" value="PROTEIN CBR-CLEC-78"/>
    <property type="match status" value="1"/>
</dbReference>
<evidence type="ECO:0000256" key="6">
    <source>
        <dbReference type="PROSITE-ProRule" id="PRU00302"/>
    </source>
</evidence>
<dbReference type="SUPFAM" id="SSF57535">
    <property type="entry name" value="Complement control module/SCR domain"/>
    <property type="match status" value="6"/>
</dbReference>
<feature type="domain" description="Sushi" evidence="8">
    <location>
        <begin position="316"/>
        <end position="381"/>
    </location>
</feature>
<evidence type="ECO:0000313" key="10">
    <source>
        <dbReference type="Proteomes" id="UP000531151"/>
    </source>
</evidence>
<evidence type="ECO:0000256" key="7">
    <source>
        <dbReference type="SAM" id="Phobius"/>
    </source>
</evidence>
<evidence type="ECO:0000313" key="9">
    <source>
        <dbReference type="EMBL" id="NWH56096.1"/>
    </source>
</evidence>
<proteinExistence type="predicted"/>
<comment type="caution">
    <text evidence="6">Lacks conserved residue(s) required for the propagation of feature annotation.</text>
</comment>
<dbReference type="InterPro" id="IPR051277">
    <property type="entry name" value="SEZ6_CSMD_C4BPB_Regulators"/>
</dbReference>
<gene>
    <name evidence="9" type="primary">C4bpa</name>
    <name evidence="9" type="ORF">GEOCAL_R08532</name>
</gene>
<accession>A0A7K4ITB0</accession>
<evidence type="ECO:0000256" key="2">
    <source>
        <dbReference type="ARBA" id="ARBA00022729"/>
    </source>
</evidence>
<evidence type="ECO:0000256" key="1">
    <source>
        <dbReference type="ARBA" id="ARBA00022659"/>
    </source>
</evidence>
<protein>
    <submittedName>
        <fullName evidence="9">C4BPA protein</fullName>
    </submittedName>
</protein>
<organism evidence="9 10">
    <name type="scientific">Geococcyx californianus</name>
    <name type="common">Greater roadrunner</name>
    <name type="synonym">Saurothera californiana</name>
    <dbReference type="NCBI Taxonomy" id="8947"/>
    <lineage>
        <taxon>Eukaryota</taxon>
        <taxon>Metazoa</taxon>
        <taxon>Chordata</taxon>
        <taxon>Craniata</taxon>
        <taxon>Vertebrata</taxon>
        <taxon>Euteleostomi</taxon>
        <taxon>Archelosauria</taxon>
        <taxon>Archosauria</taxon>
        <taxon>Dinosauria</taxon>
        <taxon>Saurischia</taxon>
        <taxon>Theropoda</taxon>
        <taxon>Coelurosauria</taxon>
        <taxon>Aves</taxon>
        <taxon>Neognathae</taxon>
        <taxon>Neoaves</taxon>
        <taxon>Otidimorphae</taxon>
        <taxon>Cuculiformes</taxon>
        <taxon>Neomorphidae</taxon>
        <taxon>Geococcyx</taxon>
    </lineage>
</organism>
<dbReference type="AlphaFoldDB" id="A0A7K4ITB0"/>
<keyword evidence="5" id="KW-0325">Glycoprotein</keyword>
<keyword evidence="3" id="KW-0677">Repeat</keyword>
<evidence type="ECO:0000259" key="8">
    <source>
        <dbReference type="PROSITE" id="PS50923"/>
    </source>
</evidence>
<reference evidence="9 10" key="1">
    <citation type="submission" date="2019-09" db="EMBL/GenBank/DDBJ databases">
        <title>Bird 10,000 Genomes (B10K) Project - Family phase.</title>
        <authorList>
            <person name="Zhang G."/>
        </authorList>
    </citation>
    <scope>NUCLEOTIDE SEQUENCE [LARGE SCALE GENOMIC DNA]</scope>
    <source>
        <strain evidence="9">B10K-CU-031-07</strain>
        <tissue evidence="9">Muscle</tissue>
    </source>
</reference>
<dbReference type="PANTHER" id="PTHR45656:SF15">
    <property type="entry name" value="SUSHI DOMAIN-CONTAINING PROTEIN"/>
    <property type="match status" value="1"/>
</dbReference>
<keyword evidence="2" id="KW-0732">Signal</keyword>
<keyword evidence="4 6" id="KW-1015">Disulfide bond</keyword>
<feature type="transmembrane region" description="Helical" evidence="7">
    <location>
        <begin position="384"/>
        <end position="405"/>
    </location>
</feature>
<sequence length="413" mass="45693">ACAPPDRLWYAELQESFITMKSFPVGFTVSYICRPGYLRIPGKPSSRTCGDDLQWSPVEQFCKERKCKHPGDLQHGFTNVTDLTFGSKATFSCDGGFRLRGTHEISCVIKDKGVGWNADVPFCERIPCAPPPSIANGRYTEFDSYEYETSVIYTCNEVPKGMDSFSLIGPATIFCTYDAHLNGVWSDAPPQCRVVKCDDPNIENGKKKSGFGSSYSYRDSVMFECDPGYFIVGSEVITCGEDSAWMPEKPTCEKISEGLCGVPKITHGVVIPVKAMYEEGDSVQLKCDASCSFPNGVREMTVTCQGQNIWSSLQNCKCEFVSSGFTPDINHGRVIDGQKPSYTVGDFITIECYPGYALHGAGRIQYAGENQWIPGVPTCQLPCFFFIIPKVIVAIVVLLAAFWVYKKFFSQKG</sequence>
<name>A0A7K4ITB0_GEOCA</name>
<dbReference type="Proteomes" id="UP000531151">
    <property type="component" value="Unassembled WGS sequence"/>
</dbReference>
<keyword evidence="7" id="KW-0472">Membrane</keyword>
<dbReference type="OrthoDB" id="6480633at2759"/>
<feature type="domain" description="Sushi" evidence="8">
    <location>
        <begin position="195"/>
        <end position="254"/>
    </location>
</feature>
<evidence type="ECO:0000256" key="5">
    <source>
        <dbReference type="ARBA" id="ARBA00023180"/>
    </source>
</evidence>
<keyword evidence="7" id="KW-1133">Transmembrane helix</keyword>
<dbReference type="CDD" id="cd00033">
    <property type="entry name" value="CCP"/>
    <property type="match status" value="5"/>
</dbReference>
<evidence type="ECO:0000256" key="3">
    <source>
        <dbReference type="ARBA" id="ARBA00022737"/>
    </source>
</evidence>
<evidence type="ECO:0000256" key="4">
    <source>
        <dbReference type="ARBA" id="ARBA00023157"/>
    </source>
</evidence>
<keyword evidence="7" id="KW-0812">Transmembrane</keyword>
<dbReference type="InterPro" id="IPR000436">
    <property type="entry name" value="Sushi_SCR_CCP_dom"/>
</dbReference>
<dbReference type="Gene3D" id="2.10.70.10">
    <property type="entry name" value="Complement Module, domain 1"/>
    <property type="match status" value="6"/>
</dbReference>
<feature type="domain" description="Sushi" evidence="8">
    <location>
        <begin position="1"/>
        <end position="64"/>
    </location>
</feature>
<comment type="caution">
    <text evidence="9">The sequence shown here is derived from an EMBL/GenBank/DDBJ whole genome shotgun (WGS) entry which is preliminary data.</text>
</comment>
<feature type="non-terminal residue" evidence="9">
    <location>
        <position position="413"/>
    </location>
</feature>
<dbReference type="FunFam" id="2.10.70.10:FF:000014">
    <property type="entry name" value="Membrane cofactor protein"/>
    <property type="match status" value="1"/>
</dbReference>
<feature type="domain" description="Sushi" evidence="8">
    <location>
        <begin position="126"/>
        <end position="194"/>
    </location>
</feature>
<feature type="disulfide bond" evidence="6">
    <location>
        <begin position="352"/>
        <end position="379"/>
    </location>
</feature>
<keyword evidence="10" id="KW-1185">Reference proteome</keyword>
<feature type="domain" description="Sushi" evidence="8">
    <location>
        <begin position="65"/>
        <end position="125"/>
    </location>
</feature>
<keyword evidence="1 6" id="KW-0768">Sushi</keyword>
<dbReference type="SMART" id="SM00032">
    <property type="entry name" value="CCP"/>
    <property type="match status" value="6"/>
</dbReference>
<feature type="non-terminal residue" evidence="9">
    <location>
        <position position="1"/>
    </location>
</feature>
<dbReference type="Pfam" id="PF00084">
    <property type="entry name" value="Sushi"/>
    <property type="match status" value="6"/>
</dbReference>